<evidence type="ECO:0000313" key="8">
    <source>
        <dbReference type="Proteomes" id="UP000007322"/>
    </source>
</evidence>
<dbReference type="OMA" id="KMSLFVY"/>
<feature type="domain" description="SKP1 component POZ" evidence="6">
    <location>
        <begin position="15"/>
        <end position="73"/>
    </location>
</feature>
<dbReference type="SUPFAM" id="SSF81382">
    <property type="entry name" value="Skp1 dimerisation domain-like"/>
    <property type="match status" value="1"/>
</dbReference>
<dbReference type="GO" id="GO:0016567">
    <property type="term" value="P:protein ubiquitination"/>
    <property type="evidence" value="ECO:0007669"/>
    <property type="project" value="UniProtKB-UniPathway"/>
</dbReference>
<evidence type="ECO:0000256" key="2">
    <source>
        <dbReference type="ARBA" id="ARBA00022786"/>
    </source>
</evidence>
<dbReference type="GeneID" id="11506635"/>
<dbReference type="InterPro" id="IPR016073">
    <property type="entry name" value="Skp1_comp_POZ"/>
</dbReference>
<dbReference type="InParanoid" id="G2QIW8"/>
<comment type="function">
    <text evidence="3">Essential component of the SCF (SKP1-CUL1-F-box protein) E3 ubiquitin ligase complexes, which mediate the ubiquitination and subsequent proteasomal degradation of target proteins. Controls sulfur metabolite repression, probably by mediating the inactivation or degradation of the metR transcription factor.</text>
</comment>
<comment type="pathway">
    <text evidence="4">Protein modification; protein ubiquitination.</text>
</comment>
<dbReference type="InterPro" id="IPR011333">
    <property type="entry name" value="SKP1/BTB/POZ_sf"/>
</dbReference>
<dbReference type="InterPro" id="IPR016897">
    <property type="entry name" value="SKP1"/>
</dbReference>
<dbReference type="OrthoDB" id="4588921at2759"/>
<dbReference type="AlphaFoldDB" id="G2QIW8"/>
<dbReference type="GO" id="GO:0006511">
    <property type="term" value="P:ubiquitin-dependent protein catabolic process"/>
    <property type="evidence" value="ECO:0007669"/>
    <property type="project" value="InterPro"/>
</dbReference>
<dbReference type="VEuPathDB" id="FungiDB:MYCTH_2067166"/>
<sequence>MAAQPDFLWIKNDMSPDGRVFRVSRQAAQHSTILRALIEDFEGIDLWKKEQCIPIKIHVSDQCLSDVLQWAENTKTAPEKGENADNNKQVELAAEDMHFFREAITTSEKLYELLMLTDYLGIVPLYNMACQVVVNMIMGKSAEQIRRMLGISKDFTPEQEEAIRAETAWAYDEEQPPLDR</sequence>
<dbReference type="KEGG" id="mtm:MYCTH_2067166"/>
<accession>G2QIW8</accession>
<dbReference type="UniPathway" id="UPA00143"/>
<organism evidence="7 8">
    <name type="scientific">Thermothelomyces thermophilus (strain ATCC 42464 / BCRC 31852 / DSM 1799)</name>
    <name type="common">Sporotrichum thermophile</name>
    <dbReference type="NCBI Taxonomy" id="573729"/>
    <lineage>
        <taxon>Eukaryota</taxon>
        <taxon>Fungi</taxon>
        <taxon>Dikarya</taxon>
        <taxon>Ascomycota</taxon>
        <taxon>Pezizomycotina</taxon>
        <taxon>Sordariomycetes</taxon>
        <taxon>Sordariomycetidae</taxon>
        <taxon>Sordariales</taxon>
        <taxon>Chaetomiaceae</taxon>
        <taxon>Thermothelomyces</taxon>
    </lineage>
</organism>
<evidence type="ECO:0000259" key="6">
    <source>
        <dbReference type="Pfam" id="PF03931"/>
    </source>
</evidence>
<name>G2QIW8_THET4</name>
<dbReference type="PIRSF" id="PIRSF028729">
    <property type="entry name" value="E3_ubiquit_lig_SCF_Skp"/>
    <property type="match status" value="1"/>
</dbReference>
<dbReference type="PANTHER" id="PTHR11165">
    <property type="entry name" value="SKP1"/>
    <property type="match status" value="1"/>
</dbReference>
<dbReference type="RefSeq" id="XP_003664841.1">
    <property type="nucleotide sequence ID" value="XM_003664793.1"/>
</dbReference>
<protein>
    <recommendedName>
        <fullName evidence="4">E3 ubiquitin ligase complex SCF subunit</fullName>
    </recommendedName>
</protein>
<keyword evidence="8" id="KW-1185">Reference proteome</keyword>
<dbReference type="HOGENOM" id="CLU_059252_6_1_1"/>
<dbReference type="Pfam" id="PF01466">
    <property type="entry name" value="Skp1"/>
    <property type="match status" value="1"/>
</dbReference>
<gene>
    <name evidence="7" type="ORF">MYCTH_2067166</name>
</gene>
<dbReference type="STRING" id="573729.G2QIW8"/>
<comment type="similarity">
    <text evidence="1 4">Belongs to the SKP1 family.</text>
</comment>
<dbReference type="SMART" id="SM00512">
    <property type="entry name" value="Skp1"/>
    <property type="match status" value="1"/>
</dbReference>
<keyword evidence="2 4" id="KW-0833">Ubl conjugation pathway</keyword>
<feature type="domain" description="SKP1 component dimerisation" evidence="5">
    <location>
        <begin position="124"/>
        <end position="170"/>
    </location>
</feature>
<dbReference type="Pfam" id="PF03931">
    <property type="entry name" value="Skp1_POZ"/>
    <property type="match status" value="1"/>
</dbReference>
<evidence type="ECO:0000259" key="5">
    <source>
        <dbReference type="Pfam" id="PF01466"/>
    </source>
</evidence>
<evidence type="ECO:0000256" key="1">
    <source>
        <dbReference type="ARBA" id="ARBA00009993"/>
    </source>
</evidence>
<comment type="subunit">
    <text evidence="4">Component of the SCF (SKP1-CUL1-F-box protein) E3 ubiquitin ligase complexes.</text>
</comment>
<dbReference type="InterPro" id="IPR001232">
    <property type="entry name" value="SKP1-like"/>
</dbReference>
<reference evidence="7 8" key="1">
    <citation type="journal article" date="2011" name="Nat. Biotechnol.">
        <title>Comparative genomic analysis of the thermophilic biomass-degrading fungi Myceliophthora thermophila and Thielavia terrestris.</title>
        <authorList>
            <person name="Berka R.M."/>
            <person name="Grigoriev I.V."/>
            <person name="Otillar R."/>
            <person name="Salamov A."/>
            <person name="Grimwood J."/>
            <person name="Reid I."/>
            <person name="Ishmael N."/>
            <person name="John T."/>
            <person name="Darmond C."/>
            <person name="Moisan M.-C."/>
            <person name="Henrissat B."/>
            <person name="Coutinho P.M."/>
            <person name="Lombard V."/>
            <person name="Natvig D.O."/>
            <person name="Lindquist E."/>
            <person name="Schmutz J."/>
            <person name="Lucas S."/>
            <person name="Harris P."/>
            <person name="Powlowski J."/>
            <person name="Bellemare A."/>
            <person name="Taylor D."/>
            <person name="Butler G."/>
            <person name="de Vries R.P."/>
            <person name="Allijn I.E."/>
            <person name="van den Brink J."/>
            <person name="Ushinsky S."/>
            <person name="Storms R."/>
            <person name="Powell A.J."/>
            <person name="Paulsen I.T."/>
            <person name="Elbourne L.D.H."/>
            <person name="Baker S.E."/>
            <person name="Magnuson J."/>
            <person name="LaBoissiere S."/>
            <person name="Clutterbuck A.J."/>
            <person name="Martinez D."/>
            <person name="Wogulis M."/>
            <person name="de Leon A.L."/>
            <person name="Rey M.W."/>
            <person name="Tsang A."/>
        </authorList>
    </citation>
    <scope>NUCLEOTIDE SEQUENCE [LARGE SCALE GENOMIC DNA]</scope>
    <source>
        <strain evidence="8">ATCC 42464 / BCRC 31852 / DSM 1799</strain>
    </source>
</reference>
<dbReference type="EMBL" id="CP003006">
    <property type="protein sequence ID" value="AEO59596.1"/>
    <property type="molecule type" value="Genomic_DNA"/>
</dbReference>
<dbReference type="Gene3D" id="3.30.710.10">
    <property type="entry name" value="Potassium Channel Kv1.1, Chain A"/>
    <property type="match status" value="1"/>
</dbReference>
<evidence type="ECO:0000313" key="7">
    <source>
        <dbReference type="EMBL" id="AEO59596.1"/>
    </source>
</evidence>
<evidence type="ECO:0000256" key="4">
    <source>
        <dbReference type="PIRNR" id="PIRNR028729"/>
    </source>
</evidence>
<evidence type="ECO:0000256" key="3">
    <source>
        <dbReference type="ARBA" id="ARBA00045385"/>
    </source>
</evidence>
<dbReference type="Proteomes" id="UP000007322">
    <property type="component" value="Chromosome 5"/>
</dbReference>
<proteinExistence type="inferred from homology"/>
<dbReference type="InterPro" id="IPR036296">
    <property type="entry name" value="SKP1-like_dim_sf"/>
</dbReference>
<dbReference type="SUPFAM" id="SSF54695">
    <property type="entry name" value="POZ domain"/>
    <property type="match status" value="1"/>
</dbReference>
<dbReference type="InterPro" id="IPR016072">
    <property type="entry name" value="Skp1_comp_dimer"/>
</dbReference>
<dbReference type="eggNOG" id="KOG1724">
    <property type="taxonomic scope" value="Eukaryota"/>
</dbReference>